<protein>
    <submittedName>
        <fullName evidence="1">Uncharacterized protein</fullName>
    </submittedName>
</protein>
<sequence>MRRPTILTRHHPYAAPSARGTLRTAALRTTTLRTYAMPVTDY</sequence>
<gene>
    <name evidence="1" type="ORF">SLNWT_5177</name>
</gene>
<evidence type="ECO:0000313" key="1">
    <source>
        <dbReference type="EMBL" id="AJE85553.1"/>
    </source>
</evidence>
<accession>A0A0B5ERU6</accession>
<name>A0A0B5ERU6_STRA4</name>
<dbReference type="AlphaFoldDB" id="A0A0B5ERU6"/>
<keyword evidence="2" id="KW-1185">Reference proteome</keyword>
<organism evidence="1 2">
    <name type="scientific">Streptomyces albus (strain ATCC 21838 / DSM 41398 / FERM P-419 / JCM 4703 / NBRC 107858)</name>
    <dbReference type="NCBI Taxonomy" id="1081613"/>
    <lineage>
        <taxon>Bacteria</taxon>
        <taxon>Bacillati</taxon>
        <taxon>Actinomycetota</taxon>
        <taxon>Actinomycetes</taxon>
        <taxon>Kitasatosporales</taxon>
        <taxon>Streptomycetaceae</taxon>
        <taxon>Streptomyces</taxon>
    </lineage>
</organism>
<reference evidence="1 2" key="1">
    <citation type="submission" date="2015-01" db="EMBL/GenBank/DDBJ databases">
        <title>Enhanced salinomycin production by adjusting the supply of polyketide extender units in Streptomyce albus DSM 41398.</title>
        <authorList>
            <person name="Lu C."/>
        </authorList>
    </citation>
    <scope>NUCLEOTIDE SEQUENCE [LARGE SCALE GENOMIC DNA]</scope>
    <source>
        <strain evidence="2">ATCC 21838 / DSM 41398 / FERM P-419 / JCM 4703 / NBRC 107858</strain>
    </source>
</reference>
<dbReference type="KEGG" id="sals:SLNWT_5177"/>
<dbReference type="Proteomes" id="UP000031523">
    <property type="component" value="Chromosome"/>
</dbReference>
<evidence type="ECO:0000313" key="2">
    <source>
        <dbReference type="Proteomes" id="UP000031523"/>
    </source>
</evidence>
<dbReference type="EMBL" id="CP010519">
    <property type="protein sequence ID" value="AJE85553.1"/>
    <property type="molecule type" value="Genomic_DNA"/>
</dbReference>
<proteinExistence type="predicted"/>